<dbReference type="CDD" id="cd13563">
    <property type="entry name" value="PBP2_SsuA_like_6"/>
    <property type="match status" value="1"/>
</dbReference>
<evidence type="ECO:0000256" key="1">
    <source>
        <dbReference type="ARBA" id="ARBA00004418"/>
    </source>
</evidence>
<dbReference type="Pfam" id="PF09084">
    <property type="entry name" value="NMT1"/>
    <property type="match status" value="1"/>
</dbReference>
<dbReference type="EMBL" id="CP031222">
    <property type="protein sequence ID" value="AXI01575.1"/>
    <property type="molecule type" value="Genomic_DNA"/>
</dbReference>
<keyword evidence="7" id="KW-1185">Reference proteome</keyword>
<dbReference type="AlphaFoldDB" id="A0A345P2R6"/>
<accession>A0A345P2R6</accession>
<dbReference type="PANTHER" id="PTHR30024:SF47">
    <property type="entry name" value="TAURINE-BINDING PERIPLASMIC PROTEIN"/>
    <property type="match status" value="1"/>
</dbReference>
<dbReference type="GO" id="GO:0042597">
    <property type="term" value="C:periplasmic space"/>
    <property type="evidence" value="ECO:0007669"/>
    <property type="project" value="UniProtKB-SubCell"/>
</dbReference>
<evidence type="ECO:0000313" key="7">
    <source>
        <dbReference type="Proteomes" id="UP000253940"/>
    </source>
</evidence>
<dbReference type="RefSeq" id="WP_114897685.1">
    <property type="nucleotide sequence ID" value="NZ_CP031222.1"/>
</dbReference>
<dbReference type="OrthoDB" id="5292144at2"/>
<reference evidence="6 7" key="1">
    <citation type="submission" date="2018-07" db="EMBL/GenBank/DDBJ databases">
        <title>Genome sequencing of Moraxellaceae gen. HYN0046.</title>
        <authorList>
            <person name="Kim M."/>
            <person name="Yi H."/>
        </authorList>
    </citation>
    <scope>NUCLEOTIDE SEQUENCE [LARGE SCALE GENOMIC DNA]</scope>
    <source>
        <strain evidence="6 7">HYN0046</strain>
    </source>
</reference>
<protein>
    <submittedName>
        <fullName evidence="6">ABC transporter substrate-binding protein</fullName>
    </submittedName>
</protein>
<evidence type="ECO:0000313" key="6">
    <source>
        <dbReference type="EMBL" id="AXI01575.1"/>
    </source>
</evidence>
<proteinExistence type="inferred from homology"/>
<dbReference type="InterPro" id="IPR015168">
    <property type="entry name" value="SsuA/THI5"/>
</dbReference>
<dbReference type="SUPFAM" id="SSF53850">
    <property type="entry name" value="Periplasmic binding protein-like II"/>
    <property type="match status" value="1"/>
</dbReference>
<comment type="subcellular location">
    <subcellularLocation>
        <location evidence="1">Periplasm</location>
    </subcellularLocation>
</comment>
<evidence type="ECO:0000259" key="5">
    <source>
        <dbReference type="Pfam" id="PF09084"/>
    </source>
</evidence>
<feature type="domain" description="SsuA/THI5-like" evidence="5">
    <location>
        <begin position="45"/>
        <end position="185"/>
    </location>
</feature>
<keyword evidence="3 4" id="KW-0732">Signal</keyword>
<dbReference type="Proteomes" id="UP000253940">
    <property type="component" value="Chromosome"/>
</dbReference>
<dbReference type="KEGG" id="mbah:HYN46_00880"/>
<feature type="chain" id="PRO_5016724110" evidence="4">
    <location>
        <begin position="33"/>
        <end position="332"/>
    </location>
</feature>
<name>A0A345P2R6_9GAMM</name>
<evidence type="ECO:0000256" key="3">
    <source>
        <dbReference type="ARBA" id="ARBA00022729"/>
    </source>
</evidence>
<dbReference type="Gene3D" id="3.40.190.10">
    <property type="entry name" value="Periplasmic binding protein-like II"/>
    <property type="match status" value="2"/>
</dbReference>
<organism evidence="6 7">
    <name type="scientific">Aquirhabdus parva</name>
    <dbReference type="NCBI Taxonomy" id="2283318"/>
    <lineage>
        <taxon>Bacteria</taxon>
        <taxon>Pseudomonadati</taxon>
        <taxon>Pseudomonadota</taxon>
        <taxon>Gammaproteobacteria</taxon>
        <taxon>Moraxellales</taxon>
        <taxon>Moraxellaceae</taxon>
        <taxon>Aquirhabdus</taxon>
    </lineage>
</organism>
<gene>
    <name evidence="6" type="ORF">HYN46_00880</name>
</gene>
<evidence type="ECO:0000256" key="4">
    <source>
        <dbReference type="SAM" id="SignalP"/>
    </source>
</evidence>
<dbReference type="PANTHER" id="PTHR30024">
    <property type="entry name" value="ALIPHATIC SULFONATES-BINDING PROTEIN-RELATED"/>
    <property type="match status" value="1"/>
</dbReference>
<feature type="signal peptide" evidence="4">
    <location>
        <begin position="1"/>
        <end position="32"/>
    </location>
</feature>
<evidence type="ECO:0000256" key="2">
    <source>
        <dbReference type="ARBA" id="ARBA00010742"/>
    </source>
</evidence>
<sequence length="332" mass="35146">MTTSKTQRFIKRTALATLILSTAGLITSVAQAAPLKIGYSDWPGFVAWQIAIDKGWLKEAGVDASFQWFDYSASLDAFAAGKLDAVGATNGDMLVTGAGGTKGVMVLLTDYSSGNDMVIGTPAIKSIKDLAGKSVGVERGLVDHLLLVNALKKNGVAESSVKLVNGKTNELPQVLASGSVAAVAVWQPVANQTLKAVAGSHPLYTSADAPGLIYDGITVNPASLAAKRADWIKMGKVWDRVVKYINDPKTQPDAVRIMSGRVGVAPATYQHFLNGTHLLDLTANQKAMLKGKGFDSIYGSTYFVNQFNVTTGAYKQLLNADSFIDPNVVHGK</sequence>
<comment type="similarity">
    <text evidence="2">Belongs to the bacterial solute-binding protein SsuA/TauA family.</text>
</comment>